<evidence type="ECO:0000313" key="3">
    <source>
        <dbReference type="Proteomes" id="UP001447188"/>
    </source>
</evidence>
<accession>A0ABR3G4V7</accession>
<name>A0ABR3G4V7_9PEZI</name>
<evidence type="ECO:0000313" key="2">
    <source>
        <dbReference type="EMBL" id="KAL0630903.1"/>
    </source>
</evidence>
<reference evidence="2 3" key="1">
    <citation type="submission" date="2024-02" db="EMBL/GenBank/DDBJ databases">
        <title>Discinaceae phylogenomics.</title>
        <authorList>
            <person name="Dirks A.C."/>
            <person name="James T.Y."/>
        </authorList>
    </citation>
    <scope>NUCLEOTIDE SEQUENCE [LARGE SCALE GENOMIC DNA]</scope>
    <source>
        <strain evidence="2 3">ACD0624</strain>
    </source>
</reference>
<dbReference type="EMBL" id="JBBBZM010000344">
    <property type="protein sequence ID" value="KAL0630903.1"/>
    <property type="molecule type" value="Genomic_DNA"/>
</dbReference>
<organism evidence="2 3">
    <name type="scientific">Discina gigas</name>
    <dbReference type="NCBI Taxonomy" id="1032678"/>
    <lineage>
        <taxon>Eukaryota</taxon>
        <taxon>Fungi</taxon>
        <taxon>Dikarya</taxon>
        <taxon>Ascomycota</taxon>
        <taxon>Pezizomycotina</taxon>
        <taxon>Pezizomycetes</taxon>
        <taxon>Pezizales</taxon>
        <taxon>Discinaceae</taxon>
        <taxon>Discina</taxon>
    </lineage>
</organism>
<sequence>MPPKGKKDYNKTSSSFTTVHGGEPSSTASRSLTPEQNQSVAPPLAPIFTPSSPSKGRSPSKRQGAKPPHPPPPTNIMESLVSVLVSLTGVQNEQSTTFRNFVKIIAEVHNFETQCSPHSIALMREMNAFQATITSFTARITAPPPPPQSPQDTNASPPDAILSLTATIIALETAPSPSTPPPPSPSYAAAASKPPDPATTNAIKPPATKTPVTPETTKLQRQLVVTCDPSLPTNITNDAILTSVKNAIETSVVRFVLARRYLKGNLVLQTSTVNTASEDINHGDAMAVCLKDLGCTPTLMRPNAILTSFLLHNVPTPSKPDDVASAIQLNYPTLSLCQQQRWLTTTEKRKEKTHSMMVITLQHKLTTVTLGLSSLSLLNMECRLTLYTPTPVNI</sequence>
<feature type="region of interest" description="Disordered" evidence="1">
    <location>
        <begin position="1"/>
        <end position="76"/>
    </location>
</feature>
<dbReference type="Proteomes" id="UP001447188">
    <property type="component" value="Unassembled WGS sequence"/>
</dbReference>
<feature type="region of interest" description="Disordered" evidence="1">
    <location>
        <begin position="173"/>
        <end position="216"/>
    </location>
</feature>
<evidence type="ECO:0000256" key="1">
    <source>
        <dbReference type="SAM" id="MobiDB-lite"/>
    </source>
</evidence>
<protein>
    <submittedName>
        <fullName evidence="2">Uncharacterized protein</fullName>
    </submittedName>
</protein>
<gene>
    <name evidence="2" type="ORF">Q9L58_010240</name>
</gene>
<keyword evidence="3" id="KW-1185">Reference proteome</keyword>
<feature type="region of interest" description="Disordered" evidence="1">
    <location>
        <begin position="140"/>
        <end position="159"/>
    </location>
</feature>
<feature type="compositionally biased region" description="Basic and acidic residues" evidence="1">
    <location>
        <begin position="1"/>
        <end position="10"/>
    </location>
</feature>
<feature type="compositionally biased region" description="Polar residues" evidence="1">
    <location>
        <begin position="11"/>
        <end position="40"/>
    </location>
</feature>
<comment type="caution">
    <text evidence="2">The sequence shown here is derived from an EMBL/GenBank/DDBJ whole genome shotgun (WGS) entry which is preliminary data.</text>
</comment>
<proteinExistence type="predicted"/>